<dbReference type="Gene3D" id="1.25.40.10">
    <property type="entry name" value="Tetratricopeptide repeat domain"/>
    <property type="match status" value="4"/>
</dbReference>
<dbReference type="SMART" id="SM00028">
    <property type="entry name" value="TPR"/>
    <property type="match status" value="7"/>
</dbReference>
<evidence type="ECO:0000256" key="1">
    <source>
        <dbReference type="ARBA" id="ARBA00022737"/>
    </source>
</evidence>
<feature type="compositionally biased region" description="Low complexity" evidence="3">
    <location>
        <begin position="27"/>
        <end position="40"/>
    </location>
</feature>
<feature type="compositionally biased region" description="Basic residues" evidence="3">
    <location>
        <begin position="41"/>
        <end position="50"/>
    </location>
</feature>
<dbReference type="InterPro" id="IPR011990">
    <property type="entry name" value="TPR-like_helical_dom_sf"/>
</dbReference>
<dbReference type="AlphaFoldDB" id="A0A6U3RRS3"/>
<gene>
    <name evidence="4" type="ORF">DBRI1063_LOCUS14555</name>
</gene>
<evidence type="ECO:0008006" key="5">
    <source>
        <dbReference type="Google" id="ProtNLM"/>
    </source>
</evidence>
<keyword evidence="1" id="KW-0677">Repeat</keyword>
<evidence type="ECO:0000313" key="4">
    <source>
        <dbReference type="EMBL" id="CAD9336985.1"/>
    </source>
</evidence>
<feature type="compositionally biased region" description="Low complexity" evidence="3">
    <location>
        <begin position="99"/>
        <end position="109"/>
    </location>
</feature>
<dbReference type="EMBL" id="HBGN01022810">
    <property type="protein sequence ID" value="CAD9336985.1"/>
    <property type="molecule type" value="Transcribed_RNA"/>
</dbReference>
<dbReference type="PANTHER" id="PTHR45641">
    <property type="entry name" value="TETRATRICOPEPTIDE REPEAT PROTEIN (AFU_ORTHOLOGUE AFUA_6G03870)"/>
    <property type="match status" value="1"/>
</dbReference>
<dbReference type="PANTHER" id="PTHR45641:SF19">
    <property type="entry name" value="NEPHROCYSTIN-3"/>
    <property type="match status" value="1"/>
</dbReference>
<proteinExistence type="predicted"/>
<organism evidence="4">
    <name type="scientific">Ditylum brightwellii</name>
    <dbReference type="NCBI Taxonomy" id="49249"/>
    <lineage>
        <taxon>Eukaryota</taxon>
        <taxon>Sar</taxon>
        <taxon>Stramenopiles</taxon>
        <taxon>Ochrophyta</taxon>
        <taxon>Bacillariophyta</taxon>
        <taxon>Mediophyceae</taxon>
        <taxon>Lithodesmiophycidae</taxon>
        <taxon>Lithodesmiales</taxon>
        <taxon>Lithodesmiaceae</taxon>
        <taxon>Ditylum</taxon>
    </lineage>
</organism>
<protein>
    <recommendedName>
        <fullName evidence="5">MalT-like TPR region domain-containing protein</fullName>
    </recommendedName>
</protein>
<feature type="region of interest" description="Disordered" evidence="3">
    <location>
        <begin position="1"/>
        <end position="50"/>
    </location>
</feature>
<reference evidence="4" key="1">
    <citation type="submission" date="2021-01" db="EMBL/GenBank/DDBJ databases">
        <authorList>
            <person name="Corre E."/>
            <person name="Pelletier E."/>
            <person name="Niang G."/>
            <person name="Scheremetjew M."/>
            <person name="Finn R."/>
            <person name="Kale V."/>
            <person name="Holt S."/>
            <person name="Cochrane G."/>
            <person name="Meng A."/>
            <person name="Brown T."/>
            <person name="Cohen L."/>
        </authorList>
    </citation>
    <scope>NUCLEOTIDE SEQUENCE</scope>
    <source>
        <strain evidence="4">Pop2</strain>
    </source>
</reference>
<accession>A0A6U3RRS3</accession>
<dbReference type="InterPro" id="IPR019734">
    <property type="entry name" value="TPR_rpt"/>
</dbReference>
<keyword evidence="2" id="KW-0802">TPR repeat</keyword>
<evidence type="ECO:0000256" key="3">
    <source>
        <dbReference type="SAM" id="MobiDB-lite"/>
    </source>
</evidence>
<feature type="region of interest" description="Disordered" evidence="3">
    <location>
        <begin position="91"/>
        <end position="126"/>
    </location>
</feature>
<name>A0A6U3RRS3_9STRA</name>
<dbReference type="SUPFAM" id="SSF48452">
    <property type="entry name" value="TPR-like"/>
    <property type="match status" value="1"/>
</dbReference>
<dbReference type="Pfam" id="PF13424">
    <property type="entry name" value="TPR_12"/>
    <property type="match status" value="1"/>
</dbReference>
<evidence type="ECO:0000256" key="2">
    <source>
        <dbReference type="ARBA" id="ARBA00022803"/>
    </source>
</evidence>
<sequence length="645" mass="71815">MTRNDGDYRTFTLPPSGMREISRENASFVSSGNSTSSSKSKQSKKSKGKMKFLKVCNKMRSVVCLEPGATRSEPTFPQAAPHETWGRMTDTARGIPEPTSTIDSTSDWDSMAETRNPEPEVEEPSDGVEVDRLVMASLLQGSNSNHIMSQLQIADDEFSQGDLDKAIKSYRNALRLIATSQSSQLQHNNTHTDEAVAKNRNAFAKRYIASRTLIKIGIIHYRRGRCENAFASLKKALDLAQAVREVGMQGRTGSATDLRNDLYIRGCKLYADVVKEHALMHLSEQEYDHALERHEEEVMVRREALDYAVQADVSGGNHIQIGELKLDVADALMKVGRTNDNWGRLQDAIEAYDETLKLRREVHPDPFHTSCPASLLDVLFCLGDIYAKKGGCHEISLRYFLELNRLLRKKNGSRHADVGAALTGIGKAYLELGKIDKSLKALSGARRIYETTTQWGQRTENEQTLLMADTLSAAGVVFQKMLRLDESVETLTKALEMRNAVSDQQDPLLAKTMNSLGTAYAKKGDYRCSLQLHRDALRVFKASPSKEVYLLDAAQSHTYIGVANKTHGDIRGAMQHFKAAKRKFSKAGVPSNHEELQIATKYLSDFEYLCAKATHMNQGLENDYDSLVSADSAASSIASSSRYRR</sequence>